<dbReference type="PRINTS" id="PR00723">
    <property type="entry name" value="SUBTILISIN"/>
</dbReference>
<dbReference type="InterPro" id="IPR050131">
    <property type="entry name" value="Peptidase_S8_subtilisin-like"/>
</dbReference>
<dbReference type="InterPro" id="IPR036852">
    <property type="entry name" value="Peptidase_S8/S53_dom_sf"/>
</dbReference>
<dbReference type="InterPro" id="IPR000209">
    <property type="entry name" value="Peptidase_S8/S53_dom"/>
</dbReference>
<evidence type="ECO:0000313" key="9">
    <source>
        <dbReference type="Proteomes" id="UP001058860"/>
    </source>
</evidence>
<keyword evidence="2 5" id="KW-0645">Protease</keyword>
<dbReference type="Gene3D" id="3.40.50.200">
    <property type="entry name" value="Peptidase S8/S53 domain"/>
    <property type="match status" value="1"/>
</dbReference>
<keyword evidence="4 5" id="KW-0720">Serine protease</keyword>
<feature type="active site" description="Charge relay system" evidence="5">
    <location>
        <position position="185"/>
    </location>
</feature>
<accession>A0ABY5PDG3</accession>
<name>A0ABY5PDG3_9ACTN</name>
<dbReference type="PROSITE" id="PS00136">
    <property type="entry name" value="SUBTILASE_ASP"/>
    <property type="match status" value="1"/>
</dbReference>
<dbReference type="PROSITE" id="PS51892">
    <property type="entry name" value="SUBTILASE"/>
    <property type="match status" value="1"/>
</dbReference>
<feature type="active site" description="Charge relay system" evidence="5">
    <location>
        <position position="356"/>
    </location>
</feature>
<evidence type="ECO:0000256" key="6">
    <source>
        <dbReference type="RuleBase" id="RU003355"/>
    </source>
</evidence>
<dbReference type="Proteomes" id="UP001058860">
    <property type="component" value="Chromosome"/>
</dbReference>
<dbReference type="EMBL" id="CP088295">
    <property type="protein sequence ID" value="UUY02719.1"/>
    <property type="molecule type" value="Genomic_DNA"/>
</dbReference>
<dbReference type="Pfam" id="PF00082">
    <property type="entry name" value="Peptidase_S8"/>
    <property type="match status" value="1"/>
</dbReference>
<dbReference type="SUPFAM" id="SSF52743">
    <property type="entry name" value="Subtilisin-like"/>
    <property type="match status" value="1"/>
</dbReference>
<sequence>MQDESQGTPRGPETTGRTLVLFTRNATAQAPDMLQQTAGISALMSPELGAEPVAIKDMAEDGVVYQELGVAVVDADPDQVQALETAVAGEQPVLAVEAERVVYAIETSEEAPPDAPPTAAPWPDTEIGTWGLYATGALASSASGAGIDVAILDTGLDERHPDFATRNPELRSFVPGEEARDGHGHGTHCAGTSCGSRMVFEGPRYGVATDANIHCGKVLGDSGRGGDQGIIAGIDWALASGCDVISMSLGSPVAWNTPHSQVYETVARRALDRGTLIVAAAGNESDRRNDRVNPVGHPANCPSIMAVAALDNAEKIAWFSCGSDPKSGQVDIAGPGVNVRSSWPIPDRYKAISGTSMATPHVAGIAALYAEAKGVRGLDLWAALIQQARRMDLPSLDVGIGLVQAP</sequence>
<reference evidence="9" key="1">
    <citation type="submission" date="2021-11" db="EMBL/GenBank/DDBJ databases">
        <title>Cultivation dependent microbiological survey of springs from the worlds oldest radium mine currently devoted to the extraction of radon-saturated water.</title>
        <authorList>
            <person name="Kapinusova G."/>
            <person name="Smrhova T."/>
            <person name="Strejcek M."/>
            <person name="Suman J."/>
            <person name="Jani K."/>
            <person name="Pajer P."/>
            <person name="Uhlik O."/>
        </authorList>
    </citation>
    <scope>NUCLEOTIDE SEQUENCE [LARGE SCALE GENOMIC DNA]</scope>
    <source>
        <strain evidence="9">J379</strain>
    </source>
</reference>
<organism evidence="8 9">
    <name type="scientific">Svornostia abyssi</name>
    <dbReference type="NCBI Taxonomy" id="2898438"/>
    <lineage>
        <taxon>Bacteria</taxon>
        <taxon>Bacillati</taxon>
        <taxon>Actinomycetota</taxon>
        <taxon>Thermoleophilia</taxon>
        <taxon>Solirubrobacterales</taxon>
        <taxon>Baekduiaceae</taxon>
        <taxon>Svornostia</taxon>
    </lineage>
</organism>
<dbReference type="InterPro" id="IPR015500">
    <property type="entry name" value="Peptidase_S8_subtilisin-rel"/>
</dbReference>
<dbReference type="CDD" id="cd07480">
    <property type="entry name" value="Peptidases_S8_12"/>
    <property type="match status" value="1"/>
</dbReference>
<comment type="similarity">
    <text evidence="1 5 6">Belongs to the peptidase S8 family.</text>
</comment>
<dbReference type="InterPro" id="IPR023827">
    <property type="entry name" value="Peptidase_S8_Asp-AS"/>
</dbReference>
<evidence type="ECO:0000256" key="3">
    <source>
        <dbReference type="ARBA" id="ARBA00022801"/>
    </source>
</evidence>
<feature type="domain" description="Peptidase S8/S53" evidence="7">
    <location>
        <begin position="144"/>
        <end position="385"/>
    </location>
</feature>
<evidence type="ECO:0000259" key="7">
    <source>
        <dbReference type="Pfam" id="PF00082"/>
    </source>
</evidence>
<dbReference type="InterPro" id="IPR023828">
    <property type="entry name" value="Peptidase_S8_Ser-AS"/>
</dbReference>
<proteinExistence type="inferred from homology"/>
<evidence type="ECO:0000256" key="1">
    <source>
        <dbReference type="ARBA" id="ARBA00011073"/>
    </source>
</evidence>
<gene>
    <name evidence="8" type="ORF">LRS13_18805</name>
</gene>
<dbReference type="RefSeq" id="WP_353863241.1">
    <property type="nucleotide sequence ID" value="NZ_CP088295.1"/>
</dbReference>
<evidence type="ECO:0000256" key="4">
    <source>
        <dbReference type="ARBA" id="ARBA00022825"/>
    </source>
</evidence>
<keyword evidence="3 5" id="KW-0378">Hydrolase</keyword>
<keyword evidence="9" id="KW-1185">Reference proteome</keyword>
<protein>
    <submittedName>
        <fullName evidence="8">S8 family serine peptidase</fullName>
    </submittedName>
</protein>
<feature type="active site" description="Charge relay system" evidence="5">
    <location>
        <position position="153"/>
    </location>
</feature>
<evidence type="ECO:0000313" key="8">
    <source>
        <dbReference type="EMBL" id="UUY02719.1"/>
    </source>
</evidence>
<dbReference type="PANTHER" id="PTHR43806:SF11">
    <property type="entry name" value="CEREVISIN-RELATED"/>
    <property type="match status" value="1"/>
</dbReference>
<evidence type="ECO:0000256" key="5">
    <source>
        <dbReference type="PROSITE-ProRule" id="PRU01240"/>
    </source>
</evidence>
<dbReference type="PROSITE" id="PS00138">
    <property type="entry name" value="SUBTILASE_SER"/>
    <property type="match status" value="1"/>
</dbReference>
<evidence type="ECO:0000256" key="2">
    <source>
        <dbReference type="ARBA" id="ARBA00022670"/>
    </source>
</evidence>
<dbReference type="PANTHER" id="PTHR43806">
    <property type="entry name" value="PEPTIDASE S8"/>
    <property type="match status" value="1"/>
</dbReference>